<feature type="region of interest" description="Disordered" evidence="1">
    <location>
        <begin position="89"/>
        <end position="190"/>
    </location>
</feature>
<dbReference type="Gene3D" id="3.90.70.130">
    <property type="match status" value="1"/>
</dbReference>
<dbReference type="Proteomes" id="UP000041254">
    <property type="component" value="Unassembled WGS sequence"/>
</dbReference>
<evidence type="ECO:0000256" key="1">
    <source>
        <dbReference type="SAM" id="MobiDB-lite"/>
    </source>
</evidence>
<evidence type="ECO:0000313" key="3">
    <source>
        <dbReference type="Proteomes" id="UP000041254"/>
    </source>
</evidence>
<dbReference type="InParanoid" id="A0A0G4EGD7"/>
<accession>A0A0G4EGD7</accession>
<organism evidence="2 3">
    <name type="scientific">Vitrella brassicaformis (strain CCMP3155)</name>
    <dbReference type="NCBI Taxonomy" id="1169540"/>
    <lineage>
        <taxon>Eukaryota</taxon>
        <taxon>Sar</taxon>
        <taxon>Alveolata</taxon>
        <taxon>Colpodellida</taxon>
        <taxon>Vitrellaceae</taxon>
        <taxon>Vitrella</taxon>
    </lineage>
</organism>
<name>A0A0G4EGD7_VITBC</name>
<dbReference type="EMBL" id="CDMY01000221">
    <property type="protein sequence ID" value="CEL94543.1"/>
    <property type="molecule type" value="Genomic_DNA"/>
</dbReference>
<sequence length="389" mass="42497">MQLLIDGLSRALERITLDDPSSSAVYHYCCEQDDINDEHWGCVYRSLQNALLSLNHSTPRVVVAVPHMRQLMQHMGVLHIYDALRPRHTTAHRRREHGQEPDKEASDGDRDGGCGGDASGQHEEDSDSSSSSTESDRIIRRVASGVSSDNDGPSTPSTRSPGSSPAASVDGDSRDRERRRAGAGAGAGRSRRVRLCAPEGGWKELWIEPATCGKYLTDTYGWKEGKEFRLVLYSQIPRPDGMLRSVPSDYSCHLTGPKDVIAMLTDYFNQHPGTYVIADNGTSGYCIAGVEEEGIRLIDPHVMTASKTSKFMKLRDFFKASVWMMLFLYPADIETSHTKAAQPADPGPCSPPAGEIATPVCPAGTTATLHEAIMATEAQDTLPHMAQEV</sequence>
<evidence type="ECO:0000313" key="2">
    <source>
        <dbReference type="EMBL" id="CEL94543.1"/>
    </source>
</evidence>
<dbReference type="VEuPathDB" id="CryptoDB:Vbra_7269"/>
<gene>
    <name evidence="2" type="ORF">Vbra_7269</name>
</gene>
<protein>
    <submittedName>
        <fullName evidence="2">Uncharacterized protein</fullName>
    </submittedName>
</protein>
<dbReference type="AlphaFoldDB" id="A0A0G4EGD7"/>
<feature type="compositionally biased region" description="Basic and acidic residues" evidence="1">
    <location>
        <begin position="97"/>
        <end position="112"/>
    </location>
</feature>
<proteinExistence type="predicted"/>
<feature type="compositionally biased region" description="Low complexity" evidence="1">
    <location>
        <begin position="152"/>
        <end position="170"/>
    </location>
</feature>
<reference evidence="2 3" key="1">
    <citation type="submission" date="2014-11" db="EMBL/GenBank/DDBJ databases">
        <authorList>
            <person name="Zhu J."/>
            <person name="Qi W."/>
            <person name="Song R."/>
        </authorList>
    </citation>
    <scope>NUCLEOTIDE SEQUENCE [LARGE SCALE GENOMIC DNA]</scope>
</reference>
<keyword evidence="3" id="KW-1185">Reference proteome</keyword>
<dbReference type="OrthoDB" id="417506at2759"/>
<feature type="compositionally biased region" description="Basic and acidic residues" evidence="1">
    <location>
        <begin position="171"/>
        <end position="180"/>
    </location>
</feature>